<evidence type="ECO:0000313" key="4">
    <source>
        <dbReference type="EMBL" id="QVL30143.1"/>
    </source>
</evidence>
<dbReference type="Pfam" id="PF01145">
    <property type="entry name" value="Band_7"/>
    <property type="match status" value="1"/>
</dbReference>
<keyword evidence="2" id="KW-1133">Transmembrane helix</keyword>
<dbReference type="SUPFAM" id="SSF117892">
    <property type="entry name" value="Band 7/SPFH domain"/>
    <property type="match status" value="1"/>
</dbReference>
<dbReference type="Gene3D" id="3.30.479.30">
    <property type="entry name" value="Band 7 domain"/>
    <property type="match status" value="1"/>
</dbReference>
<dbReference type="AlphaFoldDB" id="A0A8E6EW27"/>
<comment type="subcellular location">
    <subcellularLocation>
        <location evidence="1">Membrane</location>
        <topology evidence="1">Single-pass membrane protein</topology>
    </subcellularLocation>
</comment>
<keyword evidence="2" id="KW-0472">Membrane</keyword>
<dbReference type="SMART" id="SM00244">
    <property type="entry name" value="PHB"/>
    <property type="match status" value="1"/>
</dbReference>
<dbReference type="PANTHER" id="PTHR43446:SF1">
    <property type="entry name" value="BAND 7 DOMAIN-CONTAINING PROTEIN"/>
    <property type="match status" value="1"/>
</dbReference>
<feature type="transmembrane region" description="Helical" evidence="2">
    <location>
        <begin position="39"/>
        <end position="63"/>
    </location>
</feature>
<keyword evidence="2" id="KW-0812">Transmembrane</keyword>
<organism evidence="4 5">
    <name type="scientific">Telmatocola sphagniphila</name>
    <dbReference type="NCBI Taxonomy" id="1123043"/>
    <lineage>
        <taxon>Bacteria</taxon>
        <taxon>Pseudomonadati</taxon>
        <taxon>Planctomycetota</taxon>
        <taxon>Planctomycetia</taxon>
        <taxon>Gemmatales</taxon>
        <taxon>Gemmataceae</taxon>
    </lineage>
</organism>
<dbReference type="Proteomes" id="UP000676194">
    <property type="component" value="Chromosome"/>
</dbReference>
<feature type="domain" description="Band 7" evidence="3">
    <location>
        <begin position="58"/>
        <end position="244"/>
    </location>
</feature>
<dbReference type="PANTHER" id="PTHR43446">
    <property type="entry name" value="MEMBRANE PROTEIN-RELATED"/>
    <property type="match status" value="1"/>
</dbReference>
<dbReference type="InterPro" id="IPR001107">
    <property type="entry name" value="Band_7"/>
</dbReference>
<evidence type="ECO:0000313" key="5">
    <source>
        <dbReference type="Proteomes" id="UP000676194"/>
    </source>
</evidence>
<feature type="transmembrane region" description="Helical" evidence="2">
    <location>
        <begin position="12"/>
        <end position="32"/>
    </location>
</feature>
<dbReference type="InterPro" id="IPR036013">
    <property type="entry name" value="Band_7/SPFH_dom_sf"/>
</dbReference>
<dbReference type="GO" id="GO:0016020">
    <property type="term" value="C:membrane"/>
    <property type="evidence" value="ECO:0007669"/>
    <property type="project" value="UniProtKB-SubCell"/>
</dbReference>
<gene>
    <name evidence="4" type="ORF">KIH39_14910</name>
</gene>
<sequence>MVDRPLRLLPGVVGILLYILVIPGIFTSWIVLGAQTEKWPVFVPLAILTGLVWLLVPFGFVIVSPNETKVVQLFGRYMGTMTDVGLFWGNPFYFTTRVSQRMDTFETGQLSVPEQRDNMGKLITPASQKRQPSKVNDREGTPIEIAAIVVWKVVRPAEAVFAVKNYKEFVQLQSEAALRNLASRYSYDPHGDERSLRGHTQEIAEELKSDLHDRLNNAGLEILDARISHLAYSAEIAAAMLQRQQATAIVAARQIIVHNAVGMVEMALEELQKKNLVDLDAERRAAMVSNLLVVLCSHSTVQPVVNTGTIYS</sequence>
<evidence type="ECO:0000256" key="1">
    <source>
        <dbReference type="ARBA" id="ARBA00004167"/>
    </source>
</evidence>
<evidence type="ECO:0000259" key="3">
    <source>
        <dbReference type="SMART" id="SM00244"/>
    </source>
</evidence>
<proteinExistence type="predicted"/>
<keyword evidence="5" id="KW-1185">Reference proteome</keyword>
<dbReference type="KEGG" id="tsph:KIH39_14910"/>
<accession>A0A8E6EW27</accession>
<protein>
    <submittedName>
        <fullName evidence="4">SPFH domain-containing protein</fullName>
    </submittedName>
</protein>
<dbReference type="CDD" id="cd03402">
    <property type="entry name" value="SPFH_like_u2"/>
    <property type="match status" value="1"/>
</dbReference>
<reference evidence="4" key="1">
    <citation type="submission" date="2021-05" db="EMBL/GenBank/DDBJ databases">
        <title>Complete genome sequence of the cellulolytic planctomycete Telmatocola sphagniphila SP2T and characterization of the first cellulase from planctomycetes.</title>
        <authorList>
            <person name="Rakitin A.L."/>
            <person name="Beletsky A.V."/>
            <person name="Naumoff D.G."/>
            <person name="Kulichevskaya I.S."/>
            <person name="Mardanov A.V."/>
            <person name="Ravin N.V."/>
            <person name="Dedysh S.N."/>
        </authorList>
    </citation>
    <scope>NUCLEOTIDE SEQUENCE</scope>
    <source>
        <strain evidence="4">SP2T</strain>
    </source>
</reference>
<name>A0A8E6EW27_9BACT</name>
<dbReference type="EMBL" id="CP074694">
    <property type="protein sequence ID" value="QVL30143.1"/>
    <property type="molecule type" value="Genomic_DNA"/>
</dbReference>
<dbReference type="RefSeq" id="WP_213494027.1">
    <property type="nucleotide sequence ID" value="NZ_CP074694.1"/>
</dbReference>
<evidence type="ECO:0000256" key="2">
    <source>
        <dbReference type="SAM" id="Phobius"/>
    </source>
</evidence>